<evidence type="ECO:0000256" key="5">
    <source>
        <dbReference type="SAM" id="MobiDB-lite"/>
    </source>
</evidence>
<feature type="compositionally biased region" description="Acidic residues" evidence="5">
    <location>
        <begin position="631"/>
        <end position="641"/>
    </location>
</feature>
<dbReference type="EMBL" id="FWFS01000001">
    <property type="protein sequence ID" value="SLN21070.1"/>
    <property type="molecule type" value="Genomic_DNA"/>
</dbReference>
<evidence type="ECO:0000256" key="3">
    <source>
        <dbReference type="ARBA" id="ARBA00023237"/>
    </source>
</evidence>
<dbReference type="Proteomes" id="UP000193862">
    <property type="component" value="Unassembled WGS sequence"/>
</dbReference>
<feature type="compositionally biased region" description="Basic and acidic residues" evidence="5">
    <location>
        <begin position="592"/>
        <end position="605"/>
    </location>
</feature>
<dbReference type="PANTHER" id="PTHR30329">
    <property type="entry name" value="STATOR ELEMENT OF FLAGELLAR MOTOR COMPLEX"/>
    <property type="match status" value="1"/>
</dbReference>
<evidence type="ECO:0000256" key="1">
    <source>
        <dbReference type="ARBA" id="ARBA00004442"/>
    </source>
</evidence>
<keyword evidence="8" id="KW-1185">Reference proteome</keyword>
<feature type="region of interest" description="Disordered" evidence="5">
    <location>
        <begin position="581"/>
        <end position="641"/>
    </location>
</feature>
<evidence type="ECO:0000256" key="4">
    <source>
        <dbReference type="PROSITE-ProRule" id="PRU00473"/>
    </source>
</evidence>
<accession>A0A1Y5RN91</accession>
<evidence type="ECO:0000313" key="8">
    <source>
        <dbReference type="Proteomes" id="UP000193862"/>
    </source>
</evidence>
<feature type="domain" description="OmpA-like" evidence="6">
    <location>
        <begin position="492"/>
        <end position="609"/>
    </location>
</feature>
<sequence>MVPPDPMRPQNPLPVLGALVLAAIACLLAAALAVRVIETSSARTVAQQMMNSGHEWATVQTDGLQVILEGEAPSETARIEALRAAGHVVDSARVINAMQVAEREAIPAPRFSIEILRNDDGVSMMGLVPAAWDMEAAMETIEATTGVGEIVNFIESADYPVPERWDAVMNFGLMAVRELPRSKLSLAADRITVTALADSETQKSRFETDLNRAKPRGMPVTIDITAPRPVITPFTLRFVIDDDGAHFDACSAETPQGHARILAAARAAGVDSPACTLGLGSPSPRWAEAVRAGLEAVNAMGAGSVTFSDTDVSLLAGPQTTRAAFDVVSGDLKAALPSTFTLHAEMPVVVDATPSDAVIEFTAQRSTEGRVQLRGRIADERTETATESYARALFGAGLVYSAMNIDETLPEGWSLRTLAALEALSWLNDGSVTMTADEVRVSGNSGAQTAKAEIARILSDKLGDGAVFDIDVTYVKRLDETLALPTPAECVADLNSVMAANKIIFDSGSAEVSQDSARTLDDLADVLRKCDGAAMEVAGYTDSSGGEEGNLSLSQARADAVVNALIGRRVLDVALTAKGYGEADPVADNGTEEGREANRRIEFRLAGDTARAQTADETGDAPTENAPDSGAETETDEGTTE</sequence>
<dbReference type="PRINTS" id="PR01021">
    <property type="entry name" value="OMPADOMAIN"/>
</dbReference>
<dbReference type="Gene3D" id="3.30.1330.60">
    <property type="entry name" value="OmpA-like domain"/>
    <property type="match status" value="1"/>
</dbReference>
<dbReference type="Pfam" id="PF00691">
    <property type="entry name" value="OmpA"/>
    <property type="match status" value="1"/>
</dbReference>
<organism evidence="7 8">
    <name type="scientific">Aquimixticola soesokkakensis</name>
    <dbReference type="NCBI Taxonomy" id="1519096"/>
    <lineage>
        <taxon>Bacteria</taxon>
        <taxon>Pseudomonadati</taxon>
        <taxon>Pseudomonadota</taxon>
        <taxon>Alphaproteobacteria</taxon>
        <taxon>Rhodobacterales</taxon>
        <taxon>Paracoccaceae</taxon>
        <taxon>Aquimixticola</taxon>
    </lineage>
</organism>
<dbReference type="Gene3D" id="3.40.1520.20">
    <property type="match status" value="2"/>
</dbReference>
<evidence type="ECO:0000313" key="7">
    <source>
        <dbReference type="EMBL" id="SLN21070.1"/>
    </source>
</evidence>
<reference evidence="7 8" key="1">
    <citation type="submission" date="2017-03" db="EMBL/GenBank/DDBJ databases">
        <authorList>
            <person name="Afonso C.L."/>
            <person name="Miller P.J."/>
            <person name="Scott M.A."/>
            <person name="Spackman E."/>
            <person name="Goraichik I."/>
            <person name="Dimitrov K.M."/>
            <person name="Suarez D.L."/>
            <person name="Swayne D.E."/>
        </authorList>
    </citation>
    <scope>NUCLEOTIDE SEQUENCE [LARGE SCALE GENOMIC DNA]</scope>
    <source>
        <strain evidence="7 8">CECT 8620</strain>
    </source>
</reference>
<dbReference type="CDD" id="cd07185">
    <property type="entry name" value="OmpA_C-like"/>
    <property type="match status" value="1"/>
</dbReference>
<keyword evidence="3" id="KW-0998">Cell outer membrane</keyword>
<dbReference type="GO" id="GO:0009279">
    <property type="term" value="C:cell outer membrane"/>
    <property type="evidence" value="ECO:0007669"/>
    <property type="project" value="UniProtKB-SubCell"/>
</dbReference>
<keyword evidence="7" id="KW-0449">Lipoprotein</keyword>
<dbReference type="InterPro" id="IPR050330">
    <property type="entry name" value="Bact_OuterMem_StrucFunc"/>
</dbReference>
<proteinExistence type="predicted"/>
<keyword evidence="2 4" id="KW-0472">Membrane</keyword>
<gene>
    <name evidence="7" type="primary">yiaD_2</name>
    <name evidence="7" type="ORF">AQS8620_00576</name>
</gene>
<dbReference type="InterPro" id="IPR036737">
    <property type="entry name" value="OmpA-like_sf"/>
</dbReference>
<dbReference type="AlphaFoldDB" id="A0A1Y5RN91"/>
<comment type="subcellular location">
    <subcellularLocation>
        <location evidence="1">Cell outer membrane</location>
    </subcellularLocation>
</comment>
<dbReference type="InterPro" id="IPR006664">
    <property type="entry name" value="OMP_bac"/>
</dbReference>
<name>A0A1Y5RN91_9RHOB</name>
<evidence type="ECO:0000256" key="2">
    <source>
        <dbReference type="ARBA" id="ARBA00023136"/>
    </source>
</evidence>
<dbReference type="SUPFAM" id="SSF103088">
    <property type="entry name" value="OmpA-like"/>
    <property type="match status" value="1"/>
</dbReference>
<dbReference type="Pfam" id="PF04972">
    <property type="entry name" value="BON"/>
    <property type="match status" value="1"/>
</dbReference>
<protein>
    <submittedName>
        <fullName evidence="7">Putative lipoprotein YiaD</fullName>
    </submittedName>
</protein>
<evidence type="ECO:0000259" key="6">
    <source>
        <dbReference type="PROSITE" id="PS51123"/>
    </source>
</evidence>
<dbReference type="PROSITE" id="PS51123">
    <property type="entry name" value="OMPA_2"/>
    <property type="match status" value="1"/>
</dbReference>
<dbReference type="PANTHER" id="PTHR30329:SF21">
    <property type="entry name" value="LIPOPROTEIN YIAD-RELATED"/>
    <property type="match status" value="1"/>
</dbReference>
<dbReference type="InterPro" id="IPR006665">
    <property type="entry name" value="OmpA-like"/>
</dbReference>
<dbReference type="InterPro" id="IPR007055">
    <property type="entry name" value="BON_dom"/>
</dbReference>